<dbReference type="EMBL" id="LNQE01001464">
    <property type="protein sequence ID" value="KUG17092.1"/>
    <property type="molecule type" value="Genomic_DNA"/>
</dbReference>
<dbReference type="AlphaFoldDB" id="A0A0W8F894"/>
<gene>
    <name evidence="1" type="ORF">ASZ90_013236</name>
</gene>
<name>A0A0W8F894_9ZZZZ</name>
<proteinExistence type="predicted"/>
<accession>A0A0W8F894</accession>
<evidence type="ECO:0000313" key="1">
    <source>
        <dbReference type="EMBL" id="KUG17092.1"/>
    </source>
</evidence>
<sequence length="43" mass="4844">MACSDSEGKAAMPLKKEPEDMDFISGVTEGLEDFLEGRCRRFF</sequence>
<organism evidence="1">
    <name type="scientific">hydrocarbon metagenome</name>
    <dbReference type="NCBI Taxonomy" id="938273"/>
    <lineage>
        <taxon>unclassified sequences</taxon>
        <taxon>metagenomes</taxon>
        <taxon>ecological metagenomes</taxon>
    </lineage>
</organism>
<reference evidence="1" key="1">
    <citation type="journal article" date="2015" name="Proc. Natl. Acad. Sci. U.S.A.">
        <title>Networks of energetic and metabolic interactions define dynamics in microbial communities.</title>
        <authorList>
            <person name="Embree M."/>
            <person name="Liu J.K."/>
            <person name="Al-Bassam M.M."/>
            <person name="Zengler K."/>
        </authorList>
    </citation>
    <scope>NUCLEOTIDE SEQUENCE</scope>
</reference>
<protein>
    <submittedName>
        <fullName evidence="1">Uncharacterized protein</fullName>
    </submittedName>
</protein>
<comment type="caution">
    <text evidence="1">The sequence shown here is derived from an EMBL/GenBank/DDBJ whole genome shotgun (WGS) entry which is preliminary data.</text>
</comment>